<dbReference type="EMBL" id="JAHMHS010000037">
    <property type="protein sequence ID" value="KAK1725857.1"/>
    <property type="molecule type" value="Genomic_DNA"/>
</dbReference>
<protein>
    <recommendedName>
        <fullName evidence="3">Beta-ketoacyl synthase C-terminal domain-containing protein</fullName>
    </recommendedName>
</protein>
<sequence>MRSAAAWPGAVSITYPSTAMQQDPYHDLLAQTGIAAAQLGYVGMHGTASQAGDAANMSIVAAGFGSARSPGYLTHCTWALSRPTPATRGAAVAMASLIKSTMILKHRLIPVQTVPSSGRLELIRHLPPIHDLGIHGAGKSHVFRAARVGYDHKIMINNSDIAGVKVSLLLEEGSNLQQQQYEHGGDGRKYRVVVVSEHIPQVLRHERAGVPEHLRAHPQTSLVNVAYTATARRVQHACRTAYLSDSIKNLVPQLECNDNDDIPPVARSDAGADEHGSVVFVFPARI</sequence>
<comment type="caution">
    <text evidence="4">The sequence shown here is derived from an EMBL/GenBank/DDBJ whole genome shotgun (WGS) entry which is preliminary data.</text>
</comment>
<proteinExistence type="predicted"/>
<evidence type="ECO:0000259" key="3">
    <source>
        <dbReference type="Pfam" id="PF02801"/>
    </source>
</evidence>
<dbReference type="GeneID" id="85399352"/>
<evidence type="ECO:0000313" key="5">
    <source>
        <dbReference type="Proteomes" id="UP001244207"/>
    </source>
</evidence>
<dbReference type="Pfam" id="PF02801">
    <property type="entry name" value="Ketoacyl-synt_C"/>
    <property type="match status" value="1"/>
</dbReference>
<dbReference type="Pfam" id="PF22621">
    <property type="entry name" value="CurL-like_PKS_C"/>
    <property type="match status" value="1"/>
</dbReference>
<keyword evidence="5" id="KW-1185">Reference proteome</keyword>
<dbReference type="InterPro" id="IPR014031">
    <property type="entry name" value="Ketoacyl_synth_C"/>
</dbReference>
<reference evidence="4" key="1">
    <citation type="submission" date="2021-12" db="EMBL/GenBank/DDBJ databases">
        <title>Comparative genomics, transcriptomics and evolutionary studies reveal genomic signatures of adaptation to plant cell wall in hemibiotrophic fungi.</title>
        <authorList>
            <consortium name="DOE Joint Genome Institute"/>
            <person name="Baroncelli R."/>
            <person name="Diaz J.F."/>
            <person name="Benocci T."/>
            <person name="Peng M."/>
            <person name="Battaglia E."/>
            <person name="Haridas S."/>
            <person name="Andreopoulos W."/>
            <person name="Labutti K."/>
            <person name="Pangilinan J."/>
            <person name="Floch G.L."/>
            <person name="Makela M.R."/>
            <person name="Henrissat B."/>
            <person name="Grigoriev I.V."/>
            <person name="Crouch J.A."/>
            <person name="De Vries R.P."/>
            <person name="Sukno S.A."/>
            <person name="Thon M.R."/>
        </authorList>
    </citation>
    <scope>NUCLEOTIDE SEQUENCE</scope>
    <source>
        <strain evidence="4">CBS 112980</strain>
    </source>
</reference>
<dbReference type="PANTHER" id="PTHR43775">
    <property type="entry name" value="FATTY ACID SYNTHASE"/>
    <property type="match status" value="1"/>
</dbReference>
<dbReference type="SUPFAM" id="SSF53901">
    <property type="entry name" value="Thiolase-like"/>
    <property type="match status" value="1"/>
</dbReference>
<keyword evidence="2" id="KW-0597">Phosphoprotein</keyword>
<dbReference type="InterPro" id="IPR016039">
    <property type="entry name" value="Thiolase-like"/>
</dbReference>
<dbReference type="Gene3D" id="3.30.70.3290">
    <property type="match status" value="1"/>
</dbReference>
<dbReference type="InterPro" id="IPR050091">
    <property type="entry name" value="PKS_NRPS_Biosynth_Enz"/>
</dbReference>
<dbReference type="Proteomes" id="UP001244207">
    <property type="component" value="Unassembled WGS sequence"/>
</dbReference>
<dbReference type="PANTHER" id="PTHR43775:SF37">
    <property type="entry name" value="SI:DKEY-61P9.11"/>
    <property type="match status" value="1"/>
</dbReference>
<keyword evidence="1" id="KW-0596">Phosphopantetheine</keyword>
<dbReference type="Gene3D" id="3.40.47.10">
    <property type="match status" value="1"/>
</dbReference>
<evidence type="ECO:0000256" key="2">
    <source>
        <dbReference type="ARBA" id="ARBA00022553"/>
    </source>
</evidence>
<organism evidence="4 5">
    <name type="scientific">Glomerella acutata</name>
    <name type="common">Colletotrichum acutatum</name>
    <dbReference type="NCBI Taxonomy" id="27357"/>
    <lineage>
        <taxon>Eukaryota</taxon>
        <taxon>Fungi</taxon>
        <taxon>Dikarya</taxon>
        <taxon>Ascomycota</taxon>
        <taxon>Pezizomycotina</taxon>
        <taxon>Sordariomycetes</taxon>
        <taxon>Hypocreomycetidae</taxon>
        <taxon>Glomerellales</taxon>
        <taxon>Glomerellaceae</taxon>
        <taxon>Colletotrichum</taxon>
        <taxon>Colletotrichum acutatum species complex</taxon>
    </lineage>
</organism>
<gene>
    <name evidence="4" type="ORF">BDZ83DRAFT_775788</name>
</gene>
<dbReference type="GO" id="GO:0044550">
    <property type="term" value="P:secondary metabolite biosynthetic process"/>
    <property type="evidence" value="ECO:0007669"/>
    <property type="project" value="TreeGrafter"/>
</dbReference>
<dbReference type="GO" id="GO:0004312">
    <property type="term" value="F:fatty acid synthase activity"/>
    <property type="evidence" value="ECO:0007669"/>
    <property type="project" value="TreeGrafter"/>
</dbReference>
<dbReference type="GO" id="GO:0006633">
    <property type="term" value="P:fatty acid biosynthetic process"/>
    <property type="evidence" value="ECO:0007669"/>
    <property type="project" value="TreeGrafter"/>
</dbReference>
<accession>A0AAD8UN37</accession>
<name>A0AAD8UN37_GLOAC</name>
<feature type="domain" description="Beta-ketoacyl synthase C-terminal" evidence="3">
    <location>
        <begin position="11"/>
        <end position="111"/>
    </location>
</feature>
<evidence type="ECO:0000313" key="4">
    <source>
        <dbReference type="EMBL" id="KAK1725857.1"/>
    </source>
</evidence>
<dbReference type="RefSeq" id="XP_060365912.1">
    <property type="nucleotide sequence ID" value="XM_060515454.1"/>
</dbReference>
<dbReference type="AlphaFoldDB" id="A0AAD8UN37"/>
<evidence type="ECO:0000256" key="1">
    <source>
        <dbReference type="ARBA" id="ARBA00022450"/>
    </source>
</evidence>